<dbReference type="AlphaFoldDB" id="A0A7Y0SIP8"/>
<reference evidence="1 2" key="1">
    <citation type="submission" date="2020-04" db="EMBL/GenBank/DDBJ databases">
        <title>Whole-genome sequencing of Vibrio spp. from China reveals different genetic environments of blaCTX-M-14 among diverse lineages.</title>
        <authorList>
            <person name="Zheng Z."/>
            <person name="Ye L."/>
            <person name="Chen S."/>
        </authorList>
    </citation>
    <scope>NUCLEOTIDE SEQUENCE [LARGE SCALE GENOMIC DNA]</scope>
    <source>
        <strain evidence="1 2">Vb0551</strain>
    </source>
</reference>
<feature type="non-terminal residue" evidence="1">
    <location>
        <position position="1"/>
    </location>
</feature>
<name>A0A7Y0SIP8_VIBPH</name>
<evidence type="ECO:0000313" key="2">
    <source>
        <dbReference type="Proteomes" id="UP000518904"/>
    </source>
</evidence>
<comment type="caution">
    <text evidence="1">The sequence shown here is derived from an EMBL/GenBank/DDBJ whole genome shotgun (WGS) entry which is preliminary data.</text>
</comment>
<sequence length="81" mass="8432">HIGGAASTAAAENSVQVKNNGSIKLHNAKSVLADDGKIVITSRATELTIVDEFGRTKEKHKLPYGTLLSKGDGDTVQAGET</sequence>
<dbReference type="Proteomes" id="UP000518904">
    <property type="component" value="Unassembled WGS sequence"/>
</dbReference>
<dbReference type="Gene3D" id="2.40.50.100">
    <property type="match status" value="1"/>
</dbReference>
<accession>A0A7Y0SIP8</accession>
<organism evidence="1 2">
    <name type="scientific">Vibrio parahaemolyticus</name>
    <dbReference type="NCBI Taxonomy" id="670"/>
    <lineage>
        <taxon>Bacteria</taxon>
        <taxon>Pseudomonadati</taxon>
        <taxon>Pseudomonadota</taxon>
        <taxon>Gammaproteobacteria</taxon>
        <taxon>Vibrionales</taxon>
        <taxon>Vibrionaceae</taxon>
        <taxon>Vibrio</taxon>
    </lineage>
</organism>
<feature type="non-terminal residue" evidence="1">
    <location>
        <position position="81"/>
    </location>
</feature>
<evidence type="ECO:0000313" key="1">
    <source>
        <dbReference type="EMBL" id="NMU84226.1"/>
    </source>
</evidence>
<proteinExistence type="predicted"/>
<protein>
    <submittedName>
        <fullName evidence="1">Uncharacterized protein</fullName>
    </submittedName>
</protein>
<dbReference type="EMBL" id="JABCLB010001543">
    <property type="protein sequence ID" value="NMU84226.1"/>
    <property type="molecule type" value="Genomic_DNA"/>
</dbReference>
<gene>
    <name evidence="1" type="ORF">HKB16_15165</name>
</gene>